<keyword evidence="5 7" id="KW-0949">S-adenosyl-L-methionine</keyword>
<sequence>MSDFPELTPDLEDGEQGFLIKPEFKPKAIRSFVIRAGRITVGQKNAFDTYWPTLGLSLFKGLIDPEQVFGRKAPLVLEIGFGMGDSLLEMARNEPEKNFIGIEVHPPGVGRLINLAGQEGLTNLRVYMADAMDVLEDCIPDNCIDRLQLYFPDPWHKKKHHKRRILQSAFVQKLRPKLAPGGLFHMATDWQAYAEHMLEVMNAAPGFTTDYKETGYAPRPDYRPITKFEKRGERLGHGVWDILFKKTA</sequence>
<keyword evidence="6 7" id="KW-0819">tRNA processing</keyword>
<dbReference type="CDD" id="cd02440">
    <property type="entry name" value="AdoMet_MTases"/>
    <property type="match status" value="1"/>
</dbReference>
<dbReference type="Pfam" id="PF02390">
    <property type="entry name" value="Methyltransf_4"/>
    <property type="match status" value="1"/>
</dbReference>
<dbReference type="HAMAP" id="MF_01057">
    <property type="entry name" value="tRNA_methyltr_TrmB"/>
    <property type="match status" value="1"/>
</dbReference>
<feature type="binding site" evidence="7">
    <location>
        <position position="130"/>
    </location>
    <ligand>
        <name>S-adenosyl-L-methionine</name>
        <dbReference type="ChEBI" id="CHEBI:59789"/>
    </ligand>
</feature>
<keyword evidence="9" id="KW-1185">Reference proteome</keyword>
<evidence type="ECO:0000256" key="3">
    <source>
        <dbReference type="ARBA" id="ARBA00022603"/>
    </source>
</evidence>
<evidence type="ECO:0000256" key="6">
    <source>
        <dbReference type="ARBA" id="ARBA00022694"/>
    </source>
</evidence>
<dbReference type="InterPro" id="IPR029063">
    <property type="entry name" value="SAM-dependent_MTases_sf"/>
</dbReference>
<dbReference type="PROSITE" id="PS51625">
    <property type="entry name" value="SAM_MT_TRMB"/>
    <property type="match status" value="1"/>
</dbReference>
<dbReference type="PANTHER" id="PTHR23417:SF14">
    <property type="entry name" value="PENTACOTRIPEPTIDE-REPEAT REGION OF PRORP DOMAIN-CONTAINING PROTEIN"/>
    <property type="match status" value="1"/>
</dbReference>
<evidence type="ECO:0000256" key="1">
    <source>
        <dbReference type="ARBA" id="ARBA00000142"/>
    </source>
</evidence>
<feature type="binding site" evidence="7">
    <location>
        <position position="78"/>
    </location>
    <ligand>
        <name>S-adenosyl-L-methionine</name>
        <dbReference type="ChEBI" id="CHEBI:59789"/>
    </ligand>
</feature>
<dbReference type="Gene3D" id="3.40.50.150">
    <property type="entry name" value="Vaccinia Virus protein VP39"/>
    <property type="match status" value="1"/>
</dbReference>
<feature type="binding site" evidence="7">
    <location>
        <position position="189"/>
    </location>
    <ligand>
        <name>substrate</name>
    </ligand>
</feature>
<feature type="binding site" evidence="7">
    <location>
        <position position="157"/>
    </location>
    <ligand>
        <name>substrate</name>
    </ligand>
</feature>
<organism evidence="8 9">
    <name type="scientific">Cellvibrio fontiphilus</name>
    <dbReference type="NCBI Taxonomy" id="1815559"/>
    <lineage>
        <taxon>Bacteria</taxon>
        <taxon>Pseudomonadati</taxon>
        <taxon>Pseudomonadota</taxon>
        <taxon>Gammaproteobacteria</taxon>
        <taxon>Cellvibrionales</taxon>
        <taxon>Cellvibrionaceae</taxon>
        <taxon>Cellvibrio</taxon>
    </lineage>
</organism>
<comment type="similarity">
    <text evidence="7">Belongs to the class I-like SAM-binding methyltransferase superfamily. TrmB family.</text>
</comment>
<dbReference type="GO" id="GO:0008176">
    <property type="term" value="F:tRNA (guanine(46)-N7)-methyltransferase activity"/>
    <property type="evidence" value="ECO:0007669"/>
    <property type="project" value="UniProtKB-EC"/>
</dbReference>
<evidence type="ECO:0000256" key="2">
    <source>
        <dbReference type="ARBA" id="ARBA00003015"/>
    </source>
</evidence>
<comment type="caution">
    <text evidence="7">Lacks conserved residue(s) required for the propagation of feature annotation.</text>
</comment>
<protein>
    <recommendedName>
        <fullName evidence="7">tRNA (guanine-N(7)-)-methyltransferase</fullName>
        <ecNumber evidence="7">2.1.1.33</ecNumber>
    </recommendedName>
    <alternativeName>
        <fullName evidence="7">tRNA (guanine(46)-N(7))-methyltransferase</fullName>
    </alternativeName>
    <alternativeName>
        <fullName evidence="7">tRNA(m7G46)-methyltransferase</fullName>
    </alternativeName>
</protein>
<dbReference type="NCBIfam" id="TIGR00091">
    <property type="entry name" value="tRNA (guanosine(46)-N7)-methyltransferase TrmB"/>
    <property type="match status" value="1"/>
</dbReference>
<dbReference type="PANTHER" id="PTHR23417">
    <property type="entry name" value="3-DEOXY-D-MANNO-OCTULOSONIC-ACID TRANSFERASE/TRNA GUANINE-N 7 - -METHYLTRANSFERASE"/>
    <property type="match status" value="1"/>
</dbReference>
<dbReference type="InterPro" id="IPR055361">
    <property type="entry name" value="tRNA_methyltr_TrmB_bact"/>
</dbReference>
<reference evidence="9" key="1">
    <citation type="journal article" date="2019" name="Int. J. Syst. Evol. Microbiol.">
        <title>The Global Catalogue of Microorganisms (GCM) 10K type strain sequencing project: providing services to taxonomists for standard genome sequencing and annotation.</title>
        <authorList>
            <consortium name="The Broad Institute Genomics Platform"/>
            <consortium name="The Broad Institute Genome Sequencing Center for Infectious Disease"/>
            <person name="Wu L."/>
            <person name="Ma J."/>
        </authorList>
    </citation>
    <scope>NUCLEOTIDE SEQUENCE [LARGE SCALE GENOMIC DNA]</scope>
    <source>
        <strain evidence="9">KCTC 52237</strain>
    </source>
</reference>
<accession>A0ABV7FBH8</accession>
<keyword evidence="3 7" id="KW-0489">Methyltransferase</keyword>
<dbReference type="EMBL" id="JBHRTF010000002">
    <property type="protein sequence ID" value="MFC3114916.1"/>
    <property type="molecule type" value="Genomic_DNA"/>
</dbReference>
<feature type="binding site" evidence="7">
    <location>
        <position position="103"/>
    </location>
    <ligand>
        <name>S-adenosyl-L-methionine</name>
        <dbReference type="ChEBI" id="CHEBI:59789"/>
    </ligand>
</feature>
<dbReference type="SUPFAM" id="SSF53335">
    <property type="entry name" value="S-adenosyl-L-methionine-dependent methyltransferases"/>
    <property type="match status" value="1"/>
</dbReference>
<comment type="pathway">
    <text evidence="7">tRNA modification; N(7)-methylguanine-tRNA biosynthesis.</text>
</comment>
<feature type="binding site" evidence="7">
    <location>
        <begin position="226"/>
        <end position="229"/>
    </location>
    <ligand>
        <name>substrate</name>
    </ligand>
</feature>
<dbReference type="EC" id="2.1.1.33" evidence="7"/>
<comment type="caution">
    <text evidence="8">The sequence shown here is derived from an EMBL/GenBank/DDBJ whole genome shotgun (WGS) entry which is preliminary data.</text>
</comment>
<dbReference type="Proteomes" id="UP001595555">
    <property type="component" value="Unassembled WGS sequence"/>
</dbReference>
<gene>
    <name evidence="7 8" type="primary">trmB</name>
    <name evidence="8" type="ORF">ACFODX_05040</name>
</gene>
<dbReference type="InterPro" id="IPR003358">
    <property type="entry name" value="tRNA_(Gua-N-7)_MeTrfase_Trmb"/>
</dbReference>
<evidence type="ECO:0000313" key="8">
    <source>
        <dbReference type="EMBL" id="MFC3114916.1"/>
    </source>
</evidence>
<keyword evidence="4 7" id="KW-0808">Transferase</keyword>
<evidence type="ECO:0000256" key="4">
    <source>
        <dbReference type="ARBA" id="ARBA00022679"/>
    </source>
</evidence>
<comment type="function">
    <text evidence="2 7">Catalyzes the formation of N(7)-methylguanine at position 46 (m7G46) in tRNA.</text>
</comment>
<name>A0ABV7FBH8_9GAMM</name>
<evidence type="ECO:0000256" key="5">
    <source>
        <dbReference type="ARBA" id="ARBA00022691"/>
    </source>
</evidence>
<dbReference type="RefSeq" id="WP_378116687.1">
    <property type="nucleotide sequence ID" value="NZ_JBHRTF010000002.1"/>
</dbReference>
<comment type="catalytic activity">
    <reaction evidence="1 7">
        <text>guanosine(46) in tRNA + S-adenosyl-L-methionine = N(7)-methylguanosine(46) in tRNA + S-adenosyl-L-homocysteine</text>
        <dbReference type="Rhea" id="RHEA:42708"/>
        <dbReference type="Rhea" id="RHEA-COMP:10188"/>
        <dbReference type="Rhea" id="RHEA-COMP:10189"/>
        <dbReference type="ChEBI" id="CHEBI:57856"/>
        <dbReference type="ChEBI" id="CHEBI:59789"/>
        <dbReference type="ChEBI" id="CHEBI:74269"/>
        <dbReference type="ChEBI" id="CHEBI:74480"/>
        <dbReference type="EC" id="2.1.1.33"/>
    </reaction>
</comment>
<proteinExistence type="inferred from homology"/>
<evidence type="ECO:0000313" key="9">
    <source>
        <dbReference type="Proteomes" id="UP001595555"/>
    </source>
</evidence>
<evidence type="ECO:0000256" key="7">
    <source>
        <dbReference type="HAMAP-Rule" id="MF_01057"/>
    </source>
</evidence>
<feature type="binding site" evidence="7">
    <location>
        <position position="153"/>
    </location>
    <ligand>
        <name>S-adenosyl-L-methionine</name>
        <dbReference type="ChEBI" id="CHEBI:59789"/>
    </ligand>
</feature>